<organism evidence="3 4">
    <name type="scientific">Amblyomma americanum</name>
    <name type="common">Lone star tick</name>
    <dbReference type="NCBI Taxonomy" id="6943"/>
    <lineage>
        <taxon>Eukaryota</taxon>
        <taxon>Metazoa</taxon>
        <taxon>Ecdysozoa</taxon>
        <taxon>Arthropoda</taxon>
        <taxon>Chelicerata</taxon>
        <taxon>Arachnida</taxon>
        <taxon>Acari</taxon>
        <taxon>Parasitiformes</taxon>
        <taxon>Ixodida</taxon>
        <taxon>Ixodoidea</taxon>
        <taxon>Ixodidae</taxon>
        <taxon>Amblyomminae</taxon>
        <taxon>Amblyomma</taxon>
    </lineage>
</organism>
<sequence>MCRQIINSLYSVCCKITLYPSSRLYRFAVDCLLTKYPHLQGSDEEMARQLWIGRLRGKFKNARRHLPDDMLNMYELEGKWSSVVARRLMQKNANDKTETVRRASRAVYLDRKLLATKLKTSQHGDPETSAAAVDSGSSELSQMLESKRRHDRVKEMPIEQAIVAFPCYRQESSLLAEFKALWKVDIAECFEKGIKRLFLVLMNTGTPQEIMAISEVNCDILLVVLDAIAKRCKEKMSALLAEDAALPAPCLLKRPNGTFEVFVEGYFLFTASSLLGGICALFASFWVFHVEYPKDARSILTFLEHAFLNLNYTKPTLKTWELINVYRSSSPWHQEKKK</sequence>
<dbReference type="Proteomes" id="UP001321473">
    <property type="component" value="Unassembled WGS sequence"/>
</dbReference>
<evidence type="ECO:0000256" key="1">
    <source>
        <dbReference type="SAM" id="MobiDB-lite"/>
    </source>
</evidence>
<accession>A0AAQ4FH44</accession>
<feature type="compositionally biased region" description="Polar residues" evidence="1">
    <location>
        <begin position="135"/>
        <end position="144"/>
    </location>
</feature>
<name>A0AAQ4FH44_AMBAM</name>
<reference evidence="3 4" key="1">
    <citation type="journal article" date="2023" name="Arcadia Sci">
        <title>De novo assembly of a long-read Amblyomma americanum tick genome.</title>
        <authorList>
            <person name="Chou S."/>
            <person name="Poskanzer K.E."/>
            <person name="Rollins M."/>
            <person name="Thuy-Boun P.S."/>
        </authorList>
    </citation>
    <scope>NUCLEOTIDE SEQUENCE [LARGE SCALE GENOMIC DNA]</scope>
    <source>
        <strain evidence="3">F_SG_1</strain>
        <tissue evidence="3">Salivary glands</tissue>
    </source>
</reference>
<feature type="region of interest" description="Disordered" evidence="1">
    <location>
        <begin position="119"/>
        <end position="151"/>
    </location>
</feature>
<keyword evidence="4" id="KW-1185">Reference proteome</keyword>
<evidence type="ECO:0000313" key="3">
    <source>
        <dbReference type="EMBL" id="KAK8786470.1"/>
    </source>
</evidence>
<proteinExistence type="predicted"/>
<evidence type="ECO:0000256" key="2">
    <source>
        <dbReference type="SAM" id="Phobius"/>
    </source>
</evidence>
<gene>
    <name evidence="3" type="ORF">V5799_023756</name>
</gene>
<evidence type="ECO:0000313" key="4">
    <source>
        <dbReference type="Proteomes" id="UP001321473"/>
    </source>
</evidence>
<keyword evidence="2" id="KW-0472">Membrane</keyword>
<keyword evidence="2" id="KW-0812">Transmembrane</keyword>
<feature type="transmembrane region" description="Helical" evidence="2">
    <location>
        <begin position="266"/>
        <end position="288"/>
    </location>
</feature>
<dbReference type="AlphaFoldDB" id="A0AAQ4FH44"/>
<dbReference type="EMBL" id="JARKHS020002729">
    <property type="protein sequence ID" value="KAK8786470.1"/>
    <property type="molecule type" value="Genomic_DNA"/>
</dbReference>
<comment type="caution">
    <text evidence="3">The sequence shown here is derived from an EMBL/GenBank/DDBJ whole genome shotgun (WGS) entry which is preliminary data.</text>
</comment>
<keyword evidence="2" id="KW-1133">Transmembrane helix</keyword>
<protein>
    <submittedName>
        <fullName evidence="3">Uncharacterized protein</fullName>
    </submittedName>
</protein>